<organism evidence="1 2">
    <name type="scientific">Sulfuricurvum kujiense (strain ATCC BAA-921 / DSM 16994 / JCM 11577 / YK-1)</name>
    <dbReference type="NCBI Taxonomy" id="709032"/>
    <lineage>
        <taxon>Bacteria</taxon>
        <taxon>Pseudomonadati</taxon>
        <taxon>Campylobacterota</taxon>
        <taxon>Epsilonproteobacteria</taxon>
        <taxon>Campylobacterales</taxon>
        <taxon>Sulfurimonadaceae</taxon>
        <taxon>Sulfuricurvum</taxon>
    </lineage>
</organism>
<dbReference type="HOGENOM" id="CLU_193880_0_0_7"/>
<accession>E4U0R1</accession>
<evidence type="ECO:0000313" key="1">
    <source>
        <dbReference type="EMBL" id="ADR33287.1"/>
    </source>
</evidence>
<dbReference type="EMBL" id="CP002355">
    <property type="protein sequence ID" value="ADR33287.1"/>
    <property type="molecule type" value="Genomic_DNA"/>
</dbReference>
<dbReference type="OrthoDB" id="5356108at2"/>
<keyword evidence="2" id="KW-1185">Reference proteome</keyword>
<dbReference type="PROSITE" id="PS51257">
    <property type="entry name" value="PROKAR_LIPOPROTEIN"/>
    <property type="match status" value="1"/>
</dbReference>
<dbReference type="Proteomes" id="UP000008721">
    <property type="component" value="Chromosome"/>
</dbReference>
<name>E4U0R1_SULKY</name>
<proteinExistence type="predicted"/>
<evidence type="ECO:0008006" key="3">
    <source>
        <dbReference type="Google" id="ProtNLM"/>
    </source>
</evidence>
<reference evidence="1 2" key="1">
    <citation type="journal article" date="2012" name="Stand. Genomic Sci.">
        <title>Complete genome sequence of the sulfur compounds oxidizing chemolithoautotroph Sulfuricurvum kujiense type strain (YK-1(T)).</title>
        <authorList>
            <person name="Han C."/>
            <person name="Kotsyurbenko O."/>
            <person name="Chertkov O."/>
            <person name="Held B."/>
            <person name="Lapidus A."/>
            <person name="Nolan M."/>
            <person name="Lucas S."/>
            <person name="Hammon N."/>
            <person name="Deshpande S."/>
            <person name="Cheng J.F."/>
            <person name="Tapia R."/>
            <person name="Goodwin L.A."/>
            <person name="Pitluck S."/>
            <person name="Liolios K."/>
            <person name="Pagani I."/>
            <person name="Ivanova N."/>
            <person name="Mavromatis K."/>
            <person name="Mikhailova N."/>
            <person name="Pati A."/>
            <person name="Chen A."/>
            <person name="Palaniappan K."/>
            <person name="Land M."/>
            <person name="Hauser L."/>
            <person name="Chang Y.J."/>
            <person name="Jeffries C.D."/>
            <person name="Brambilla E.M."/>
            <person name="Rohde M."/>
            <person name="Spring S."/>
            <person name="Sikorski J."/>
            <person name="Goker M."/>
            <person name="Woyke T."/>
            <person name="Bristow J."/>
            <person name="Eisen J.A."/>
            <person name="Markowitz V."/>
            <person name="Hugenholtz P."/>
            <person name="Kyrpides N.C."/>
            <person name="Klenk H.P."/>
            <person name="Detter J.C."/>
        </authorList>
    </citation>
    <scope>NUCLEOTIDE SEQUENCE [LARGE SCALE GENOMIC DNA]</scope>
    <source>
        <strain evidence="2">ATCC BAA-921 / DSM 16994 / JCM 11577 / YK-1</strain>
    </source>
</reference>
<dbReference type="AlphaFoldDB" id="E4U0R1"/>
<protein>
    <recommendedName>
        <fullName evidence="3">Lipoprotein</fullName>
    </recommendedName>
</protein>
<dbReference type="STRING" id="709032.Sulku_0621"/>
<dbReference type="eggNOG" id="ENOG5032MYQ">
    <property type="taxonomic scope" value="Bacteria"/>
</dbReference>
<evidence type="ECO:0000313" key="2">
    <source>
        <dbReference type="Proteomes" id="UP000008721"/>
    </source>
</evidence>
<dbReference type="KEGG" id="sku:Sulku_0621"/>
<sequence>MKKYTLLFLLPIFFAGCFNERGISLRYYNDCEEYYDVQGYYHKRCDKNLADYSEIKSEITSDVKSILFIPDENPANGSVR</sequence>
<gene>
    <name evidence="1" type="ordered locus">Sulku_0621</name>
</gene>